<dbReference type="PANTHER" id="PTHR21569">
    <property type="entry name" value="RIBOSOMAL PROTEIN S9"/>
    <property type="match status" value="1"/>
</dbReference>
<name>A0A4S4KX73_9AGAM</name>
<dbReference type="Proteomes" id="UP000308199">
    <property type="component" value="Unassembled WGS sequence"/>
</dbReference>
<gene>
    <name evidence="4" type="ORF">EW145_g6256</name>
</gene>
<accession>A0A4S4KX73</accession>
<dbReference type="GO" id="GO:0003723">
    <property type="term" value="F:RNA binding"/>
    <property type="evidence" value="ECO:0007669"/>
    <property type="project" value="TreeGrafter"/>
</dbReference>
<dbReference type="SUPFAM" id="SSF54211">
    <property type="entry name" value="Ribosomal protein S5 domain 2-like"/>
    <property type="match status" value="1"/>
</dbReference>
<keyword evidence="3" id="KW-0687">Ribonucleoprotein</keyword>
<dbReference type="EMBL" id="SGPK01000454">
    <property type="protein sequence ID" value="THH03439.1"/>
    <property type="molecule type" value="Genomic_DNA"/>
</dbReference>
<keyword evidence="2" id="KW-0689">Ribosomal protein</keyword>
<keyword evidence="5" id="KW-1185">Reference proteome</keyword>
<comment type="caution">
    <text evidence="4">The sequence shown here is derived from an EMBL/GenBank/DDBJ whole genome shotgun (WGS) entry which is preliminary data.</text>
</comment>
<dbReference type="InterPro" id="IPR000754">
    <property type="entry name" value="Ribosomal_uS9"/>
</dbReference>
<comment type="similarity">
    <text evidence="1">Belongs to the universal ribosomal protein uS9 family.</text>
</comment>
<dbReference type="GO" id="GO:0006412">
    <property type="term" value="P:translation"/>
    <property type="evidence" value="ECO:0007669"/>
    <property type="project" value="InterPro"/>
</dbReference>
<dbReference type="GO" id="GO:0003735">
    <property type="term" value="F:structural constituent of ribosome"/>
    <property type="evidence" value="ECO:0007669"/>
    <property type="project" value="InterPro"/>
</dbReference>
<dbReference type="InterPro" id="IPR014721">
    <property type="entry name" value="Ribsml_uS5_D2-typ_fold_subgr"/>
</dbReference>
<evidence type="ECO:0000256" key="1">
    <source>
        <dbReference type="ARBA" id="ARBA00005251"/>
    </source>
</evidence>
<sequence length="311" mass="34344">MAFACRRAALSLGSSNTTYILCRSIATTSRHAERKGPPESPTFYTGRGAFYDYVANLERAVHYTRTTLKGLQLSPLPDFARRSLPPSASSWKTKDELAVTLSAKLSSSRHRRIVNLLTELADFRRIASIAGHLELSKGLDGVLELFERVVDEDAPVRGLRKPIKVDAEGRAYALGRRKTSSARVWVISSDHATAARARAGDTSPPVTEILVNNAALNEYFKIPVDRERILRPFRITGLLGAFNVFALVRSGGISGQAGAVALGIARCLAAHVPDVEHILRRAKLLHRDPRMVERKHTGRAKARKGYTWVKR</sequence>
<organism evidence="4 5">
    <name type="scientific">Phellinidium pouzarii</name>
    <dbReference type="NCBI Taxonomy" id="167371"/>
    <lineage>
        <taxon>Eukaryota</taxon>
        <taxon>Fungi</taxon>
        <taxon>Dikarya</taxon>
        <taxon>Basidiomycota</taxon>
        <taxon>Agaricomycotina</taxon>
        <taxon>Agaricomycetes</taxon>
        <taxon>Hymenochaetales</taxon>
        <taxon>Hymenochaetaceae</taxon>
        <taxon>Phellinidium</taxon>
    </lineage>
</organism>
<evidence type="ECO:0000256" key="2">
    <source>
        <dbReference type="ARBA" id="ARBA00022980"/>
    </source>
</evidence>
<proteinExistence type="inferred from homology"/>
<dbReference type="OrthoDB" id="10254627at2759"/>
<dbReference type="InterPro" id="IPR020568">
    <property type="entry name" value="Ribosomal_Su5_D2-typ_SF"/>
</dbReference>
<reference evidence="4 5" key="1">
    <citation type="submission" date="2019-02" db="EMBL/GenBank/DDBJ databases">
        <title>Genome sequencing of the rare red list fungi Phellinidium pouzarii.</title>
        <authorList>
            <person name="Buettner E."/>
            <person name="Kellner H."/>
        </authorList>
    </citation>
    <scope>NUCLEOTIDE SEQUENCE [LARGE SCALE GENOMIC DNA]</scope>
    <source>
        <strain evidence="4 5">DSM 108285</strain>
    </source>
</reference>
<dbReference type="GO" id="GO:0005763">
    <property type="term" value="C:mitochondrial small ribosomal subunit"/>
    <property type="evidence" value="ECO:0007669"/>
    <property type="project" value="TreeGrafter"/>
</dbReference>
<evidence type="ECO:0000313" key="4">
    <source>
        <dbReference type="EMBL" id="THH03439.1"/>
    </source>
</evidence>
<evidence type="ECO:0000313" key="5">
    <source>
        <dbReference type="Proteomes" id="UP000308199"/>
    </source>
</evidence>
<protein>
    <submittedName>
        <fullName evidence="4">Uncharacterized protein</fullName>
    </submittedName>
</protein>
<dbReference type="PANTHER" id="PTHR21569:SF1">
    <property type="entry name" value="SMALL RIBOSOMAL SUBUNIT PROTEIN US9M"/>
    <property type="match status" value="1"/>
</dbReference>
<dbReference type="Gene3D" id="3.30.230.10">
    <property type="match status" value="1"/>
</dbReference>
<dbReference type="Pfam" id="PF00380">
    <property type="entry name" value="Ribosomal_S9"/>
    <property type="match status" value="1"/>
</dbReference>
<evidence type="ECO:0000256" key="3">
    <source>
        <dbReference type="ARBA" id="ARBA00023274"/>
    </source>
</evidence>
<dbReference type="AlphaFoldDB" id="A0A4S4KX73"/>